<feature type="compositionally biased region" description="Basic and acidic residues" evidence="1">
    <location>
        <begin position="287"/>
        <end position="298"/>
    </location>
</feature>
<accession>A1WMB7</accession>
<keyword evidence="5" id="KW-1185">Reference proteome</keyword>
<feature type="signal peptide" evidence="2">
    <location>
        <begin position="1"/>
        <end position="28"/>
    </location>
</feature>
<dbReference type="Pfam" id="PF17131">
    <property type="entry name" value="LolA_like"/>
    <property type="match status" value="1"/>
</dbReference>
<feature type="region of interest" description="Disordered" evidence="1">
    <location>
        <begin position="242"/>
        <end position="317"/>
    </location>
</feature>
<dbReference type="EMBL" id="CP000542">
    <property type="protein sequence ID" value="ABM58774.1"/>
    <property type="molecule type" value="Genomic_DNA"/>
</dbReference>
<gene>
    <name evidence="4" type="ordered locus">Veis_3041</name>
</gene>
<dbReference type="InterPro" id="IPR033399">
    <property type="entry name" value="TP_0789-like"/>
</dbReference>
<dbReference type="KEGG" id="vei:Veis_3041"/>
<proteinExistence type="predicted"/>
<dbReference type="AlphaFoldDB" id="A1WMB7"/>
<feature type="chain" id="PRO_5002640525" description="Uncharacterized protein TP-0789 domain-containing protein" evidence="2">
    <location>
        <begin position="29"/>
        <end position="317"/>
    </location>
</feature>
<reference evidence="5" key="1">
    <citation type="submission" date="2006-12" db="EMBL/GenBank/DDBJ databases">
        <title>Complete sequence of chromosome 1 of Verminephrobacter eiseniae EF01-2.</title>
        <authorList>
            <person name="Copeland A."/>
            <person name="Lucas S."/>
            <person name="Lapidus A."/>
            <person name="Barry K."/>
            <person name="Detter J.C."/>
            <person name="Glavina del Rio T."/>
            <person name="Dalin E."/>
            <person name="Tice H."/>
            <person name="Pitluck S."/>
            <person name="Chertkov O."/>
            <person name="Brettin T."/>
            <person name="Bruce D."/>
            <person name="Han C."/>
            <person name="Tapia R."/>
            <person name="Gilna P."/>
            <person name="Schmutz J."/>
            <person name="Larimer F."/>
            <person name="Land M."/>
            <person name="Hauser L."/>
            <person name="Kyrpides N."/>
            <person name="Kim E."/>
            <person name="Stahl D."/>
            <person name="Richardson P."/>
        </authorList>
    </citation>
    <scope>NUCLEOTIDE SEQUENCE [LARGE SCALE GENOMIC DNA]</scope>
    <source>
        <strain evidence="5">EF01-2</strain>
    </source>
</reference>
<evidence type="ECO:0000256" key="2">
    <source>
        <dbReference type="SAM" id="SignalP"/>
    </source>
</evidence>
<feature type="domain" description="Uncharacterized protein TP-0789" evidence="3">
    <location>
        <begin position="82"/>
        <end position="230"/>
    </location>
</feature>
<dbReference type="CDD" id="cd16329">
    <property type="entry name" value="LolA_like"/>
    <property type="match status" value="1"/>
</dbReference>
<protein>
    <recommendedName>
        <fullName evidence="3">Uncharacterized protein TP-0789 domain-containing protein</fullName>
    </recommendedName>
</protein>
<dbReference type="RefSeq" id="WP_011810769.1">
    <property type="nucleotide sequence ID" value="NC_008786.1"/>
</dbReference>
<evidence type="ECO:0000313" key="4">
    <source>
        <dbReference type="EMBL" id="ABM58774.1"/>
    </source>
</evidence>
<dbReference type="Gene3D" id="2.50.20.10">
    <property type="entry name" value="Lipoprotein localisation LolA/LolB/LppX"/>
    <property type="match status" value="1"/>
</dbReference>
<evidence type="ECO:0000259" key="3">
    <source>
        <dbReference type="Pfam" id="PF17131"/>
    </source>
</evidence>
<dbReference type="OrthoDB" id="368800at2"/>
<sequence length="317" mass="34636">MVLLLSRRYWLATGVGGMVAGWPSSAPAAPDAQTLLAQSDRARGSGMPGVVFLVHVRNEKSPGEVEEDAEVLMRVKAARDGSSTAEIIEPLRTKGLRLLQVQRNMWIYRPTMKKPVAIPPRQRLSGQASLGDIASTGYARDYVATYLRRDSYKGETSHVLELTAGSTNTTYDRIIYWVSERTGHGIRADFLSVSGKPAKYADFRYEQKVSYEDRVIPFMSHMVIHDALTTDVTTPRSPIAAFRARPCTPPNSASGASIETAGWKTGRPRGALAVSLRGPGANPDAGLGRDHERRDLDARPASSPQYESAVQSAQPRD</sequence>
<feature type="compositionally biased region" description="Polar residues" evidence="1">
    <location>
        <begin position="302"/>
        <end position="317"/>
    </location>
</feature>
<name>A1WMB7_VEREI</name>
<dbReference type="GeneID" id="76461507"/>
<dbReference type="STRING" id="391735.Veis_3041"/>
<dbReference type="eggNOG" id="COG2834">
    <property type="taxonomic scope" value="Bacteria"/>
</dbReference>
<organism evidence="4 5">
    <name type="scientific">Verminephrobacter eiseniae (strain EF01-2)</name>
    <dbReference type="NCBI Taxonomy" id="391735"/>
    <lineage>
        <taxon>Bacteria</taxon>
        <taxon>Pseudomonadati</taxon>
        <taxon>Pseudomonadota</taxon>
        <taxon>Betaproteobacteria</taxon>
        <taxon>Burkholderiales</taxon>
        <taxon>Comamonadaceae</taxon>
        <taxon>Verminephrobacter</taxon>
    </lineage>
</organism>
<evidence type="ECO:0000256" key="1">
    <source>
        <dbReference type="SAM" id="MobiDB-lite"/>
    </source>
</evidence>
<dbReference type="Proteomes" id="UP000000374">
    <property type="component" value="Chromosome"/>
</dbReference>
<evidence type="ECO:0000313" key="5">
    <source>
        <dbReference type="Proteomes" id="UP000000374"/>
    </source>
</evidence>
<keyword evidence="2" id="KW-0732">Signal</keyword>
<dbReference type="HOGENOM" id="CLU_877005_0_0_4"/>